<keyword evidence="2" id="KW-1185">Reference proteome</keyword>
<dbReference type="EMBL" id="AAWS01000014">
    <property type="protein sequence ID" value="EAY28705.1"/>
    <property type="molecule type" value="Genomic_DNA"/>
</dbReference>
<name>A1ZLF1_MICM2</name>
<protein>
    <submittedName>
        <fullName evidence="1">Uncharacterized protein</fullName>
    </submittedName>
</protein>
<sequence length="49" mass="5653">MDVQVTQTDIMRGMAIDIHELKNTNVSIAELEKRVDELEKYTGKKYNSP</sequence>
<dbReference type="Proteomes" id="UP000004095">
    <property type="component" value="Unassembled WGS sequence"/>
</dbReference>
<comment type="caution">
    <text evidence="1">The sequence shown here is derived from an EMBL/GenBank/DDBJ whole genome shotgun (WGS) entry which is preliminary data.</text>
</comment>
<reference evidence="1 2" key="1">
    <citation type="submission" date="2007-01" db="EMBL/GenBank/DDBJ databases">
        <authorList>
            <person name="Haygood M."/>
            <person name="Podell S."/>
            <person name="Anderson C."/>
            <person name="Hopkinson B."/>
            <person name="Roe K."/>
            <person name="Barbeau K."/>
            <person name="Gaasterland T."/>
            <person name="Ferriera S."/>
            <person name="Johnson J."/>
            <person name="Kravitz S."/>
            <person name="Beeson K."/>
            <person name="Sutton G."/>
            <person name="Rogers Y.-H."/>
            <person name="Friedman R."/>
            <person name="Frazier M."/>
            <person name="Venter J.C."/>
        </authorList>
    </citation>
    <scope>NUCLEOTIDE SEQUENCE [LARGE SCALE GENOMIC DNA]</scope>
    <source>
        <strain evidence="1 2">ATCC 23134</strain>
    </source>
</reference>
<accession>A1ZLF1</accession>
<evidence type="ECO:0000313" key="2">
    <source>
        <dbReference type="Proteomes" id="UP000004095"/>
    </source>
</evidence>
<proteinExistence type="predicted"/>
<dbReference type="AlphaFoldDB" id="A1ZLF1"/>
<evidence type="ECO:0000313" key="1">
    <source>
        <dbReference type="EMBL" id="EAY28705.1"/>
    </source>
</evidence>
<organism evidence="1 2">
    <name type="scientific">Microscilla marina ATCC 23134</name>
    <dbReference type="NCBI Taxonomy" id="313606"/>
    <lineage>
        <taxon>Bacteria</taxon>
        <taxon>Pseudomonadati</taxon>
        <taxon>Bacteroidota</taxon>
        <taxon>Cytophagia</taxon>
        <taxon>Cytophagales</taxon>
        <taxon>Microscillaceae</taxon>
        <taxon>Microscilla</taxon>
    </lineage>
</organism>
<gene>
    <name evidence="1" type="ORF">M23134_07803</name>
</gene>